<keyword evidence="4" id="KW-1185">Reference proteome</keyword>
<protein>
    <submittedName>
        <fullName evidence="3">KrfA protein</fullName>
    </submittedName>
</protein>
<evidence type="ECO:0000256" key="1">
    <source>
        <dbReference type="SAM" id="MobiDB-lite"/>
    </source>
</evidence>
<sequence length="372" mass="43079">MIYVVYFMICICYTCEGKRTKGSSMASDIYARIRQVAFELVGEGAWPTVAEVRARLGSGSNTTINNVLKEWRQDFLSRMATSSRRPDWPASLAESFEQVWQKACDEAELQLDAVRQEIEAEAAALRDERAQLLLQQEQAAAELQSLRHELELRAARQLELNGELEQARRQLETAQRERQELQAALARQQQELAQARREAETQQAEAAEKHAQQLREARDESERKEALAYERLEGLRVRLYQQVEDERKDMKQQLHKLETSLQQARQDAAKVEGLWRERVLERERENGGLQARLDILQQQAEEARAQISHMRQSEEAARLEWRQATEVLARLQERQALLPGQWLERACAALLTEEMPREPEAARAWLRARLEA</sequence>
<name>A0A5C1DFH8_9NEIS</name>
<dbReference type="KEGG" id="chrm:FYK34_06740"/>
<dbReference type="Proteomes" id="UP000322079">
    <property type="component" value="Chromosome"/>
</dbReference>
<gene>
    <name evidence="3" type="ORF">FYK34_06740</name>
</gene>
<evidence type="ECO:0000313" key="3">
    <source>
        <dbReference type="EMBL" id="QEL55283.1"/>
    </source>
</evidence>
<dbReference type="Pfam" id="PF11740">
    <property type="entry name" value="KfrA_N"/>
    <property type="match status" value="1"/>
</dbReference>
<dbReference type="AlphaFoldDB" id="A0A5C1DFH8"/>
<dbReference type="InterPro" id="IPR021104">
    <property type="entry name" value="KfrA_DNA-bd_N"/>
</dbReference>
<feature type="compositionally biased region" description="Basic and acidic residues" evidence="1">
    <location>
        <begin position="194"/>
        <end position="222"/>
    </location>
</feature>
<evidence type="ECO:0000259" key="2">
    <source>
        <dbReference type="Pfam" id="PF11740"/>
    </source>
</evidence>
<proteinExistence type="predicted"/>
<dbReference type="EMBL" id="CP043473">
    <property type="protein sequence ID" value="QEL55283.1"/>
    <property type="molecule type" value="Genomic_DNA"/>
</dbReference>
<organism evidence="3 4">
    <name type="scientific">Chromobacterium paludis</name>
    <dbReference type="NCBI Taxonomy" id="2605945"/>
    <lineage>
        <taxon>Bacteria</taxon>
        <taxon>Pseudomonadati</taxon>
        <taxon>Pseudomonadota</taxon>
        <taxon>Betaproteobacteria</taxon>
        <taxon>Neisseriales</taxon>
        <taxon>Chromobacteriaceae</taxon>
        <taxon>Chromobacterium</taxon>
    </lineage>
</organism>
<evidence type="ECO:0000313" key="4">
    <source>
        <dbReference type="Proteomes" id="UP000322079"/>
    </source>
</evidence>
<feature type="domain" description="KfrA N-terminal DNA-binding" evidence="2">
    <location>
        <begin position="31"/>
        <end position="143"/>
    </location>
</feature>
<feature type="region of interest" description="Disordered" evidence="1">
    <location>
        <begin position="192"/>
        <end position="222"/>
    </location>
</feature>
<reference evidence="3 4" key="1">
    <citation type="submission" date="2019-08" db="EMBL/GenBank/DDBJ databases">
        <title>Chromobacterium paludis, a novel bacterium isolated from a Maryland marsh pond.</title>
        <authorList>
            <person name="Blackburn M.B."/>
            <person name="Gundersen-Rindal D.E."/>
        </authorList>
    </citation>
    <scope>NUCLEOTIDE SEQUENCE [LARGE SCALE GENOMIC DNA]</scope>
    <source>
        <strain evidence="4">IIBBL 257-1</strain>
    </source>
</reference>
<accession>A0A5C1DFH8</accession>